<dbReference type="RefSeq" id="WP_169379113.1">
    <property type="nucleotide sequence ID" value="NZ_JAAXLA010000001.1"/>
</dbReference>
<keyword evidence="2" id="KW-1185">Reference proteome</keyword>
<dbReference type="SUPFAM" id="SSF53807">
    <property type="entry name" value="Helical backbone' metal receptor"/>
    <property type="match status" value="1"/>
</dbReference>
<dbReference type="Gene3D" id="3.40.50.1980">
    <property type="entry name" value="Nitrogenase molybdenum iron protein domain"/>
    <property type="match status" value="1"/>
</dbReference>
<proteinExistence type="predicted"/>
<organism evidence="1 2">
    <name type="scientific">Pseudonocardia acidicola</name>
    <dbReference type="NCBI Taxonomy" id="2724939"/>
    <lineage>
        <taxon>Bacteria</taxon>
        <taxon>Bacillati</taxon>
        <taxon>Actinomycetota</taxon>
        <taxon>Actinomycetes</taxon>
        <taxon>Pseudonocardiales</taxon>
        <taxon>Pseudonocardiaceae</taxon>
        <taxon>Pseudonocardia</taxon>
    </lineage>
</organism>
<gene>
    <name evidence="1" type="ORF">HF526_00075</name>
</gene>
<dbReference type="EMBL" id="JAAXLA010000001">
    <property type="protein sequence ID" value="NMH95730.1"/>
    <property type="molecule type" value="Genomic_DNA"/>
</dbReference>
<accession>A0ABX1S3T4</accession>
<reference evidence="1 2" key="1">
    <citation type="submission" date="2020-04" db="EMBL/GenBank/DDBJ databases">
        <authorList>
            <person name="Klaysubun C."/>
            <person name="Duangmal K."/>
            <person name="Lipun K."/>
        </authorList>
    </citation>
    <scope>NUCLEOTIDE SEQUENCE [LARGE SCALE GENOMIC DNA]</scope>
    <source>
        <strain evidence="1 2">K10HN5</strain>
    </source>
</reference>
<evidence type="ECO:0000313" key="1">
    <source>
        <dbReference type="EMBL" id="NMH95730.1"/>
    </source>
</evidence>
<protein>
    <submittedName>
        <fullName evidence="1">ABC transporter substrate-binding protein</fullName>
    </submittedName>
</protein>
<comment type="caution">
    <text evidence="1">The sequence shown here is derived from an EMBL/GenBank/DDBJ whole genome shotgun (WGS) entry which is preliminary data.</text>
</comment>
<name>A0ABX1S3T4_9PSEU</name>
<dbReference type="Proteomes" id="UP000820669">
    <property type="component" value="Unassembled WGS sequence"/>
</dbReference>
<evidence type="ECO:0000313" key="2">
    <source>
        <dbReference type="Proteomes" id="UP000820669"/>
    </source>
</evidence>
<sequence length="164" mass="16544">MSSTAAGDAHRNSARTAALTGLISHVGGGRRPFVDATGTSVALPARIRRLVATDPVVGALLLDLGAPLAGCAGDLAGVEPLGAPRDPDPGAVAGLRPDLIVTGAVDRVHDLVDVRLLGALRGVAPVVAVDVAYRTAAVADLRALLGVVVERRGPAPALDRPPRE</sequence>